<feature type="transmembrane region" description="Helical" evidence="1">
    <location>
        <begin position="42"/>
        <end position="62"/>
    </location>
</feature>
<feature type="transmembrane region" description="Helical" evidence="1">
    <location>
        <begin position="123"/>
        <end position="142"/>
    </location>
</feature>
<feature type="transmembrane region" description="Helical" evidence="1">
    <location>
        <begin position="208"/>
        <end position="225"/>
    </location>
</feature>
<keyword evidence="1" id="KW-1133">Transmembrane helix</keyword>
<reference evidence="2 3" key="1">
    <citation type="submission" date="2014-07" db="EMBL/GenBank/DDBJ databases">
        <title>Biosystematic studies on Modestobacter strains isolated from extreme hyper-arid desert soil and from historic building.</title>
        <authorList>
            <person name="Bukarasam K."/>
            <person name="Bull A."/>
            <person name="Girard G."/>
            <person name="van Wezel G."/>
            <person name="Goodfellow M."/>
        </authorList>
    </citation>
    <scope>NUCLEOTIDE SEQUENCE [LARGE SCALE GENOMIC DNA]</scope>
    <source>
        <strain evidence="2 3">KNN45-2b</strain>
    </source>
</reference>
<dbReference type="Proteomes" id="UP000029713">
    <property type="component" value="Unassembled WGS sequence"/>
</dbReference>
<feature type="transmembrane region" description="Helical" evidence="1">
    <location>
        <begin position="154"/>
        <end position="172"/>
    </location>
</feature>
<accession>A0A098Y3V0</accession>
<protein>
    <submittedName>
        <fullName evidence="2">Uncharacterized protein</fullName>
    </submittedName>
</protein>
<dbReference type="RefSeq" id="WP_036337009.1">
    <property type="nucleotide sequence ID" value="NZ_JPMX01000075.1"/>
</dbReference>
<dbReference type="STRING" id="1522368.IN07_15675"/>
<feature type="transmembrane region" description="Helical" evidence="1">
    <location>
        <begin position="82"/>
        <end position="102"/>
    </location>
</feature>
<evidence type="ECO:0000256" key="1">
    <source>
        <dbReference type="SAM" id="Phobius"/>
    </source>
</evidence>
<evidence type="ECO:0000313" key="3">
    <source>
        <dbReference type="Proteomes" id="UP000029713"/>
    </source>
</evidence>
<keyword evidence="3" id="KW-1185">Reference proteome</keyword>
<keyword evidence="1" id="KW-0812">Transmembrane</keyword>
<dbReference type="AlphaFoldDB" id="A0A098Y3V0"/>
<feature type="transmembrane region" description="Helical" evidence="1">
    <location>
        <begin position="184"/>
        <end position="202"/>
    </location>
</feature>
<feature type="transmembrane region" description="Helical" evidence="1">
    <location>
        <begin position="237"/>
        <end position="253"/>
    </location>
</feature>
<name>A0A098Y3V0_9ACTN</name>
<comment type="caution">
    <text evidence="2">The sequence shown here is derived from an EMBL/GenBank/DDBJ whole genome shotgun (WGS) entry which is preliminary data.</text>
</comment>
<gene>
    <name evidence="2" type="ORF">IN07_15675</name>
</gene>
<evidence type="ECO:0000313" key="2">
    <source>
        <dbReference type="EMBL" id="KGH45558.1"/>
    </source>
</evidence>
<dbReference type="EMBL" id="JPMX01000075">
    <property type="protein sequence ID" value="KGH45558.1"/>
    <property type="molecule type" value="Genomic_DNA"/>
</dbReference>
<proteinExistence type="predicted"/>
<keyword evidence="1" id="KW-0472">Membrane</keyword>
<feature type="transmembrane region" description="Helical" evidence="1">
    <location>
        <begin position="12"/>
        <end position="30"/>
    </location>
</feature>
<organism evidence="2 3">
    <name type="scientific">Modestobacter caceresii</name>
    <dbReference type="NCBI Taxonomy" id="1522368"/>
    <lineage>
        <taxon>Bacteria</taxon>
        <taxon>Bacillati</taxon>
        <taxon>Actinomycetota</taxon>
        <taxon>Actinomycetes</taxon>
        <taxon>Geodermatophilales</taxon>
        <taxon>Geodermatophilaceae</taxon>
        <taxon>Modestobacter</taxon>
    </lineage>
</organism>
<sequence>MSSAAQLTGSGVPLAALVAAGALVVVQLLVPRIRRRVSPWSARFQSFAGGLAIAYVFVRLLPDLAQPVTAAPTGPGQGLLGLLAERPFLVALAGLLLYYAVLDWAQDADRREQRQEGGTSTPWPFWASGALYLVFNLFVGYLLVHQVRPGPTELVLYTVALSARYLVGEIALRDQDPRAYDRLGRWVLAAAVLVGWGIGAAVDLGDAAVRVLSALLAGSIVLTSLKQQLPGSGRAHVPLLGGACLAFTALLLAL</sequence>
<dbReference type="OrthoDB" id="21325at2"/>